<keyword evidence="9" id="KW-1185">Reference proteome</keyword>
<evidence type="ECO:0000256" key="3">
    <source>
        <dbReference type="ARBA" id="ARBA00022729"/>
    </source>
</evidence>
<dbReference type="PANTHER" id="PTHR34933">
    <property type="entry name" value="FLAGELLAR L-RING PROTEIN"/>
    <property type="match status" value="1"/>
</dbReference>
<evidence type="ECO:0000256" key="1">
    <source>
        <dbReference type="ARBA" id="ARBA00002591"/>
    </source>
</evidence>
<dbReference type="EMBL" id="FRXO01000002">
    <property type="protein sequence ID" value="SHO63285.1"/>
    <property type="molecule type" value="Genomic_DNA"/>
</dbReference>
<dbReference type="STRING" id="1123029.SAMN02745172_01331"/>
<proteinExistence type="inferred from homology"/>
<comment type="function">
    <text evidence="1 7">Assembles around the rod to form the L-ring and probably protects the motor/basal body from shearing forces during rotation.</text>
</comment>
<protein>
    <recommendedName>
        <fullName evidence="7">Flagellar L-ring protein</fullName>
    </recommendedName>
    <alternativeName>
        <fullName evidence="7">Basal body L-ring protein</fullName>
    </alternativeName>
</protein>
<gene>
    <name evidence="7" type="primary">flgH</name>
    <name evidence="8" type="ORF">SAMN02745172_01331</name>
</gene>
<keyword evidence="6 7" id="KW-0998">Cell outer membrane</keyword>
<dbReference type="OrthoDB" id="9789227at2"/>
<dbReference type="AlphaFoldDB" id="A0A1M7ZEE7"/>
<organism evidence="8 9">
    <name type="scientific">Pseudoxanthobacter soli DSM 19599</name>
    <dbReference type="NCBI Taxonomy" id="1123029"/>
    <lineage>
        <taxon>Bacteria</taxon>
        <taxon>Pseudomonadati</taxon>
        <taxon>Pseudomonadota</taxon>
        <taxon>Alphaproteobacteria</taxon>
        <taxon>Hyphomicrobiales</taxon>
        <taxon>Segnochrobactraceae</taxon>
        <taxon>Pseudoxanthobacter</taxon>
    </lineage>
</organism>
<keyword evidence="8" id="KW-0282">Flagellum</keyword>
<reference evidence="8 9" key="1">
    <citation type="submission" date="2016-12" db="EMBL/GenBank/DDBJ databases">
        <authorList>
            <person name="Song W.-J."/>
            <person name="Kurnit D.M."/>
        </authorList>
    </citation>
    <scope>NUCLEOTIDE SEQUENCE [LARGE SCALE GENOMIC DNA]</scope>
    <source>
        <strain evidence="8 9">DSM 19599</strain>
    </source>
</reference>
<keyword evidence="8" id="KW-0966">Cell projection</keyword>
<comment type="subcellular location">
    <subcellularLocation>
        <location evidence="7">Cell outer membrane</location>
        <topology evidence="7">Lipid-anchor</topology>
    </subcellularLocation>
    <subcellularLocation>
        <location evidence="7">Bacterial flagellum basal body</location>
    </subcellularLocation>
</comment>
<comment type="similarity">
    <text evidence="2 7">Belongs to the FlgH family.</text>
</comment>
<sequence>MRMLIVTAALLAIAGCQSSKDAMDQPHLMPLGFGIQPPRDPLPIAIASGNAGGGPNSTWGRNSRDMFSDLRATHVGDSLTVNITVNDKAEFDNESDRSRESGINTGIGLGLGALNFQLPVTSADVTLKGGTSSNGKGSIDRSEKLNLNVAAIVTEVLPNGNLVISGSQEIMVNYEVRVLTVAGIVRPYDISSRNTVSYEKVAEARISYGGRGRISDVQQPGWAQRVYDKTTPF</sequence>
<dbReference type="GO" id="GO:0009279">
    <property type="term" value="C:cell outer membrane"/>
    <property type="evidence" value="ECO:0007669"/>
    <property type="project" value="UniProtKB-SubCell"/>
</dbReference>
<keyword evidence="7" id="KW-0449">Lipoprotein</keyword>
<dbReference type="GO" id="GO:0009427">
    <property type="term" value="C:bacterial-type flagellum basal body, distal rod, L ring"/>
    <property type="evidence" value="ECO:0007669"/>
    <property type="project" value="InterPro"/>
</dbReference>
<evidence type="ECO:0000256" key="4">
    <source>
        <dbReference type="ARBA" id="ARBA00023136"/>
    </source>
</evidence>
<keyword evidence="5 7" id="KW-0975">Bacterial flagellum</keyword>
<keyword evidence="3 7" id="KW-0732">Signal</keyword>
<evidence type="ECO:0000256" key="6">
    <source>
        <dbReference type="ARBA" id="ARBA00023237"/>
    </source>
</evidence>
<keyword evidence="4 7" id="KW-0472">Membrane</keyword>
<dbReference type="Pfam" id="PF02107">
    <property type="entry name" value="FlgH"/>
    <property type="match status" value="1"/>
</dbReference>
<evidence type="ECO:0000256" key="5">
    <source>
        <dbReference type="ARBA" id="ARBA00023143"/>
    </source>
</evidence>
<dbReference type="PROSITE" id="PS51257">
    <property type="entry name" value="PROKAR_LIPOPROTEIN"/>
    <property type="match status" value="1"/>
</dbReference>
<evidence type="ECO:0000256" key="7">
    <source>
        <dbReference type="HAMAP-Rule" id="MF_00415"/>
    </source>
</evidence>
<dbReference type="Proteomes" id="UP000186406">
    <property type="component" value="Unassembled WGS sequence"/>
</dbReference>
<evidence type="ECO:0000313" key="9">
    <source>
        <dbReference type="Proteomes" id="UP000186406"/>
    </source>
</evidence>
<comment type="subunit">
    <text evidence="7">The basal body constitutes a major portion of the flagellar organelle and consists of four rings (L,P,S, and M) mounted on a central rod.</text>
</comment>
<dbReference type="HAMAP" id="MF_00415">
    <property type="entry name" value="FlgH"/>
    <property type="match status" value="1"/>
</dbReference>
<evidence type="ECO:0000256" key="2">
    <source>
        <dbReference type="ARBA" id="ARBA00006929"/>
    </source>
</evidence>
<keyword evidence="8" id="KW-0969">Cilium</keyword>
<name>A0A1M7ZEE7_9HYPH</name>
<accession>A0A1M7ZEE7</accession>
<evidence type="ECO:0000313" key="8">
    <source>
        <dbReference type="EMBL" id="SHO63285.1"/>
    </source>
</evidence>
<dbReference type="PRINTS" id="PR01008">
    <property type="entry name" value="FLGLRINGFLGH"/>
</dbReference>
<dbReference type="InterPro" id="IPR000527">
    <property type="entry name" value="Flag_Lring"/>
</dbReference>
<dbReference type="GO" id="GO:0003774">
    <property type="term" value="F:cytoskeletal motor activity"/>
    <property type="evidence" value="ECO:0007669"/>
    <property type="project" value="InterPro"/>
</dbReference>
<dbReference type="GO" id="GO:0071973">
    <property type="term" value="P:bacterial-type flagellum-dependent cell motility"/>
    <property type="evidence" value="ECO:0007669"/>
    <property type="project" value="InterPro"/>
</dbReference>
<dbReference type="RefSeq" id="WP_073626769.1">
    <property type="nucleotide sequence ID" value="NZ_FRXO01000002.1"/>
</dbReference>
<dbReference type="PANTHER" id="PTHR34933:SF1">
    <property type="entry name" value="FLAGELLAR L-RING PROTEIN"/>
    <property type="match status" value="1"/>
</dbReference>